<feature type="domain" description="HTH gntR-type" evidence="4">
    <location>
        <begin position="12"/>
        <end position="80"/>
    </location>
</feature>
<dbReference type="GO" id="GO:0003700">
    <property type="term" value="F:DNA-binding transcription factor activity"/>
    <property type="evidence" value="ECO:0007669"/>
    <property type="project" value="InterPro"/>
</dbReference>
<dbReference type="SMART" id="SM00345">
    <property type="entry name" value="HTH_GNTR"/>
    <property type="match status" value="1"/>
</dbReference>
<dbReference type="RefSeq" id="WP_170146456.1">
    <property type="nucleotide sequence ID" value="NZ_BJXM01000001.1"/>
</dbReference>
<dbReference type="Pfam" id="PF00392">
    <property type="entry name" value="GntR"/>
    <property type="match status" value="1"/>
</dbReference>
<evidence type="ECO:0000313" key="5">
    <source>
        <dbReference type="EMBL" id="RIH91899.1"/>
    </source>
</evidence>
<dbReference type="Gene3D" id="1.20.120.530">
    <property type="entry name" value="GntR ligand-binding domain-like"/>
    <property type="match status" value="1"/>
</dbReference>
<dbReference type="SUPFAM" id="SSF46785">
    <property type="entry name" value="Winged helix' DNA-binding domain"/>
    <property type="match status" value="1"/>
</dbReference>
<reference evidence="5 6" key="1">
    <citation type="submission" date="2018-08" db="EMBL/GenBank/DDBJ databases">
        <title>Meiothermus granaticius genome AF-68 sequencing project.</title>
        <authorList>
            <person name="Da Costa M.S."/>
            <person name="Albuquerque L."/>
            <person name="Raposo P."/>
            <person name="Froufe H.J.C."/>
            <person name="Barroso C.S."/>
            <person name="Egas C."/>
        </authorList>
    </citation>
    <scope>NUCLEOTIDE SEQUENCE [LARGE SCALE GENOMIC DNA]</scope>
    <source>
        <strain evidence="5 6">AF-68</strain>
    </source>
</reference>
<dbReference type="InterPro" id="IPR036390">
    <property type="entry name" value="WH_DNA-bd_sf"/>
</dbReference>
<keyword evidence="6" id="KW-1185">Reference proteome</keyword>
<keyword evidence="1" id="KW-0805">Transcription regulation</keyword>
<proteinExistence type="predicted"/>
<evidence type="ECO:0000313" key="6">
    <source>
        <dbReference type="Proteomes" id="UP000266178"/>
    </source>
</evidence>
<dbReference type="InterPro" id="IPR008920">
    <property type="entry name" value="TF_FadR/GntR_C"/>
</dbReference>
<organism evidence="5 6">
    <name type="scientific">Meiothermus granaticius NBRC 107808</name>
    <dbReference type="NCBI Taxonomy" id="1227551"/>
    <lineage>
        <taxon>Bacteria</taxon>
        <taxon>Thermotogati</taxon>
        <taxon>Deinococcota</taxon>
        <taxon>Deinococci</taxon>
        <taxon>Thermales</taxon>
        <taxon>Thermaceae</taxon>
        <taxon>Meiothermus</taxon>
    </lineage>
</organism>
<dbReference type="PRINTS" id="PR00035">
    <property type="entry name" value="HTHGNTR"/>
</dbReference>
<dbReference type="GO" id="GO:0003677">
    <property type="term" value="F:DNA binding"/>
    <property type="evidence" value="ECO:0007669"/>
    <property type="project" value="UniProtKB-KW"/>
</dbReference>
<dbReference type="SMART" id="SM00895">
    <property type="entry name" value="FCD"/>
    <property type="match status" value="1"/>
</dbReference>
<dbReference type="Pfam" id="PF07729">
    <property type="entry name" value="FCD"/>
    <property type="match status" value="1"/>
</dbReference>
<gene>
    <name evidence="5" type="primary">lldR</name>
    <name evidence="5" type="ORF">Mgrana_02174</name>
</gene>
<dbReference type="EMBL" id="QWLB01000029">
    <property type="protein sequence ID" value="RIH91899.1"/>
    <property type="molecule type" value="Genomic_DNA"/>
</dbReference>
<accession>A0A399F9G7</accession>
<dbReference type="PROSITE" id="PS50949">
    <property type="entry name" value="HTH_GNTR"/>
    <property type="match status" value="1"/>
</dbReference>
<name>A0A399F9G7_9DEIN</name>
<dbReference type="PANTHER" id="PTHR43537">
    <property type="entry name" value="TRANSCRIPTIONAL REGULATOR, GNTR FAMILY"/>
    <property type="match status" value="1"/>
</dbReference>
<protein>
    <submittedName>
        <fullName evidence="5">Putative L-lactate dehydrogenase operon regulatory protein</fullName>
    </submittedName>
</protein>
<dbReference type="InterPro" id="IPR036388">
    <property type="entry name" value="WH-like_DNA-bd_sf"/>
</dbReference>
<dbReference type="PANTHER" id="PTHR43537:SF5">
    <property type="entry name" value="UXU OPERON TRANSCRIPTIONAL REGULATOR"/>
    <property type="match status" value="1"/>
</dbReference>
<dbReference type="InterPro" id="IPR011711">
    <property type="entry name" value="GntR_C"/>
</dbReference>
<dbReference type="SUPFAM" id="SSF48008">
    <property type="entry name" value="GntR ligand-binding domain-like"/>
    <property type="match status" value="1"/>
</dbReference>
<dbReference type="Proteomes" id="UP000266178">
    <property type="component" value="Unassembled WGS sequence"/>
</dbReference>
<keyword evidence="2" id="KW-0238">DNA-binding</keyword>
<dbReference type="Gene3D" id="1.10.10.10">
    <property type="entry name" value="Winged helix-like DNA-binding domain superfamily/Winged helix DNA-binding domain"/>
    <property type="match status" value="1"/>
</dbReference>
<keyword evidence="3" id="KW-0804">Transcription</keyword>
<evidence type="ECO:0000256" key="1">
    <source>
        <dbReference type="ARBA" id="ARBA00023015"/>
    </source>
</evidence>
<evidence type="ECO:0000256" key="2">
    <source>
        <dbReference type="ARBA" id="ARBA00023125"/>
    </source>
</evidence>
<comment type="caution">
    <text evidence="5">The sequence shown here is derived from an EMBL/GenBank/DDBJ whole genome shotgun (WGS) entry which is preliminary data.</text>
</comment>
<dbReference type="AlphaFoldDB" id="A0A399F9G7"/>
<dbReference type="InterPro" id="IPR000524">
    <property type="entry name" value="Tscrpt_reg_HTH_GntR"/>
</dbReference>
<sequence length="230" mass="25432">MSTTRLKPVIPASRVEAAVQSLSDYISRNAVPVGARLPAERELAASLGLSRPTVREALRHLAALGVVGSKTGSGTYLLRSLSPSNHYLVVSFEAERQNLLQALELRRALEAEAAALVASRASPAEIAHLGQLVEALEGEFSQKGDNPESDKAFHLALYRYCGNPLFLQLLQSVWDVLERFWAHPLGKANFARRTLPLHRVIYERIHARDPAGARQAVWEMLRIVEEDLRA</sequence>
<evidence type="ECO:0000256" key="3">
    <source>
        <dbReference type="ARBA" id="ARBA00023163"/>
    </source>
</evidence>
<dbReference type="CDD" id="cd07377">
    <property type="entry name" value="WHTH_GntR"/>
    <property type="match status" value="1"/>
</dbReference>
<evidence type="ECO:0000259" key="4">
    <source>
        <dbReference type="PROSITE" id="PS50949"/>
    </source>
</evidence>